<dbReference type="PANTHER" id="PTHR21716:SF53">
    <property type="entry name" value="PERMEASE PERM-RELATED"/>
    <property type="match status" value="1"/>
</dbReference>
<name>A0A252F7Q5_9FIRM</name>
<keyword evidence="7 8" id="KW-0472">Membrane</keyword>
<evidence type="ECO:0000256" key="8">
    <source>
        <dbReference type="SAM" id="Phobius"/>
    </source>
</evidence>
<evidence type="ECO:0000256" key="7">
    <source>
        <dbReference type="ARBA" id="ARBA00023136"/>
    </source>
</evidence>
<dbReference type="AlphaFoldDB" id="A0A252F7Q5"/>
<feature type="transmembrane region" description="Helical" evidence="8">
    <location>
        <begin position="338"/>
        <end position="371"/>
    </location>
</feature>
<sequence length="430" mass="47275">MKKYFGWGAMVVVVGALTLLIFFCIYKFEELAEGISRLISILMPVILGIGIAYVLSPAYNWLRGKLRRLLHRTFRWRGRRALYCADILAMAGTFLGAGALIVGLLALLIPQIITSVTSFASSLPTNLMQVSQTLQSLLASNPTLEQNAMSLYAQAVSYVEEWIQTSLAPSMQETLSYVSVGVMSTVTFVKNLFIGIIVAIYLMAGKEKFLRQLTRCLYAVLGAHWGNIVMDYARYAHQMFSGFIGGKLIDSFLIFLICCVALPIMNMPYAMLVSVIIGVTNIIPFFGPFIGAIPSFVIILIDNPIKSLYFLIYVLVLQQFDGNILGPKILGNSTGLSSFWVLFSILLFGGLFGFVGMIVGVPLFAILYRILTDIISRLLARKHLPLATAEYAGVDHIDEQTGQPVRRVRVRTDGMGDTVGGEDDSGGGEE</sequence>
<keyword evidence="6 8" id="KW-1133">Transmembrane helix</keyword>
<evidence type="ECO:0000256" key="6">
    <source>
        <dbReference type="ARBA" id="ARBA00022989"/>
    </source>
</evidence>
<feature type="transmembrane region" description="Helical" evidence="8">
    <location>
        <begin position="248"/>
        <end position="265"/>
    </location>
</feature>
<feature type="transmembrane region" description="Helical" evidence="8">
    <location>
        <begin position="308"/>
        <end position="326"/>
    </location>
</feature>
<dbReference type="EMBL" id="NHOC01000001">
    <property type="protein sequence ID" value="OUM21776.1"/>
    <property type="molecule type" value="Genomic_DNA"/>
</dbReference>
<proteinExistence type="inferred from homology"/>
<keyword evidence="5 8" id="KW-0812">Transmembrane</keyword>
<evidence type="ECO:0000256" key="5">
    <source>
        <dbReference type="ARBA" id="ARBA00022692"/>
    </source>
</evidence>
<organism evidence="9 10">
    <name type="scientific">Butyricicoccus porcorum</name>
    <dbReference type="NCBI Taxonomy" id="1945634"/>
    <lineage>
        <taxon>Bacteria</taxon>
        <taxon>Bacillati</taxon>
        <taxon>Bacillota</taxon>
        <taxon>Clostridia</taxon>
        <taxon>Eubacteriales</taxon>
        <taxon>Butyricicoccaceae</taxon>
        <taxon>Butyricicoccus</taxon>
    </lineage>
</organism>
<feature type="transmembrane region" description="Helical" evidence="8">
    <location>
        <begin position="83"/>
        <end position="109"/>
    </location>
</feature>
<evidence type="ECO:0008006" key="11">
    <source>
        <dbReference type="Google" id="ProtNLM"/>
    </source>
</evidence>
<evidence type="ECO:0000256" key="4">
    <source>
        <dbReference type="ARBA" id="ARBA00022475"/>
    </source>
</evidence>
<dbReference type="InterPro" id="IPR002549">
    <property type="entry name" value="AI-2E-like"/>
</dbReference>
<evidence type="ECO:0000313" key="9">
    <source>
        <dbReference type="EMBL" id="OUM21776.1"/>
    </source>
</evidence>
<comment type="caution">
    <text evidence="9">The sequence shown here is derived from an EMBL/GenBank/DDBJ whole genome shotgun (WGS) entry which is preliminary data.</text>
</comment>
<feature type="transmembrane region" description="Helical" evidence="8">
    <location>
        <begin position="40"/>
        <end position="62"/>
    </location>
</feature>
<evidence type="ECO:0000256" key="3">
    <source>
        <dbReference type="ARBA" id="ARBA00022448"/>
    </source>
</evidence>
<keyword evidence="4" id="KW-1003">Cell membrane</keyword>
<dbReference type="Proteomes" id="UP000194903">
    <property type="component" value="Unassembled WGS sequence"/>
</dbReference>
<dbReference type="PANTHER" id="PTHR21716">
    <property type="entry name" value="TRANSMEMBRANE PROTEIN"/>
    <property type="match status" value="1"/>
</dbReference>
<gene>
    <name evidence="9" type="ORF">CBW42_00685</name>
</gene>
<protein>
    <recommendedName>
        <fullName evidence="11">AI-2E family transporter</fullName>
    </recommendedName>
</protein>
<comment type="similarity">
    <text evidence="2">Belongs to the autoinducer-2 exporter (AI-2E) (TC 2.A.86) family.</text>
</comment>
<comment type="subcellular location">
    <subcellularLocation>
        <location evidence="1">Cell membrane</location>
        <topology evidence="1">Multi-pass membrane protein</topology>
    </subcellularLocation>
</comment>
<reference evidence="9 10" key="1">
    <citation type="submission" date="2017-05" db="EMBL/GenBank/DDBJ databases">
        <title>Butyricicoccus porcorum sp. nov. a butyrate-producing bacterium from the swine intestinal tract.</title>
        <authorList>
            <person name="Trachsel J."/>
            <person name="Humphrey S."/>
            <person name="Allen H.K."/>
        </authorList>
    </citation>
    <scope>NUCLEOTIDE SEQUENCE [LARGE SCALE GENOMIC DNA]</scope>
    <source>
        <strain evidence="9">BB10</strain>
    </source>
</reference>
<dbReference type="Pfam" id="PF01594">
    <property type="entry name" value="AI-2E_transport"/>
    <property type="match status" value="1"/>
</dbReference>
<evidence type="ECO:0000313" key="10">
    <source>
        <dbReference type="Proteomes" id="UP000194903"/>
    </source>
</evidence>
<evidence type="ECO:0000256" key="1">
    <source>
        <dbReference type="ARBA" id="ARBA00004651"/>
    </source>
</evidence>
<feature type="transmembrane region" description="Helical" evidence="8">
    <location>
        <begin position="177"/>
        <end position="202"/>
    </location>
</feature>
<accession>A0A252F7Q5</accession>
<keyword evidence="3" id="KW-0813">Transport</keyword>
<dbReference type="GO" id="GO:0005886">
    <property type="term" value="C:plasma membrane"/>
    <property type="evidence" value="ECO:0007669"/>
    <property type="project" value="UniProtKB-SubCell"/>
</dbReference>
<feature type="transmembrane region" description="Helical" evidence="8">
    <location>
        <begin position="7"/>
        <end position="28"/>
    </location>
</feature>
<feature type="transmembrane region" description="Helical" evidence="8">
    <location>
        <begin position="271"/>
        <end position="301"/>
    </location>
</feature>
<dbReference type="GO" id="GO:0055085">
    <property type="term" value="P:transmembrane transport"/>
    <property type="evidence" value="ECO:0007669"/>
    <property type="project" value="TreeGrafter"/>
</dbReference>
<keyword evidence="10" id="KW-1185">Reference proteome</keyword>
<evidence type="ECO:0000256" key="2">
    <source>
        <dbReference type="ARBA" id="ARBA00009773"/>
    </source>
</evidence>